<dbReference type="GO" id="GO:0016491">
    <property type="term" value="F:oxidoreductase activity"/>
    <property type="evidence" value="ECO:0007669"/>
    <property type="project" value="InterPro"/>
</dbReference>
<reference evidence="2 3" key="1">
    <citation type="submission" date="2018-09" db="EMBL/GenBank/DDBJ databases">
        <authorList>
            <person name="Grouzdev D.S."/>
            <person name="Krutkina M.S."/>
        </authorList>
    </citation>
    <scope>NUCLEOTIDE SEQUENCE [LARGE SCALE GENOMIC DNA]</scope>
    <source>
        <strain evidence="2 3">RmlP001</strain>
    </source>
</reference>
<dbReference type="AlphaFoldDB" id="A0A4Q2RB94"/>
<name>A0A4Q2RB94_9HYPH</name>
<dbReference type="InterPro" id="IPR011008">
    <property type="entry name" value="Dimeric_a/b-barrel"/>
</dbReference>
<dbReference type="Gene3D" id="3.30.70.100">
    <property type="match status" value="1"/>
</dbReference>
<evidence type="ECO:0000313" key="3">
    <source>
        <dbReference type="Proteomes" id="UP000289411"/>
    </source>
</evidence>
<protein>
    <submittedName>
        <fullName evidence="2">EthD family reductase</fullName>
    </submittedName>
</protein>
<feature type="compositionally biased region" description="Low complexity" evidence="1">
    <location>
        <begin position="41"/>
        <end position="51"/>
    </location>
</feature>
<dbReference type="SUPFAM" id="SSF54909">
    <property type="entry name" value="Dimeric alpha+beta barrel"/>
    <property type="match status" value="1"/>
</dbReference>
<accession>A0A4Q2RB94</accession>
<proteinExistence type="predicted"/>
<dbReference type="OrthoDB" id="5343971at2"/>
<dbReference type="Proteomes" id="UP000289411">
    <property type="component" value="Unassembled WGS sequence"/>
</dbReference>
<dbReference type="PANTHER" id="PTHR40260:SF2">
    <property type="entry name" value="BLR8190 PROTEIN"/>
    <property type="match status" value="1"/>
</dbReference>
<dbReference type="PANTHER" id="PTHR40260">
    <property type="entry name" value="BLR8190 PROTEIN"/>
    <property type="match status" value="1"/>
</dbReference>
<reference evidence="2 3" key="2">
    <citation type="submission" date="2019-02" db="EMBL/GenBank/DDBJ databases">
        <title>'Lichenibacterium ramalinii' gen. nov. sp. nov., 'Lichenibacterium minor' gen. nov. sp. nov.</title>
        <authorList>
            <person name="Pankratov T."/>
        </authorList>
    </citation>
    <scope>NUCLEOTIDE SEQUENCE [LARGE SCALE GENOMIC DNA]</scope>
    <source>
        <strain evidence="2 3">RmlP001</strain>
    </source>
</reference>
<evidence type="ECO:0000313" key="2">
    <source>
        <dbReference type="EMBL" id="RYB04127.1"/>
    </source>
</evidence>
<gene>
    <name evidence="2" type="ORF">D3272_13970</name>
</gene>
<comment type="caution">
    <text evidence="2">The sequence shown here is derived from an EMBL/GenBank/DDBJ whole genome shotgun (WGS) entry which is preliminary data.</text>
</comment>
<sequence>MRHTYPVPCLATDRRPVNAASSPRVVPIATRPAPNHAPTGATRSSASTTARQALVSRRARRGPALPHAPREPSMAANVTVLYPNTPGARFDMDYYLAHHMPMVMQRFGAHGMTGWRVVRFEGKPEQTPHGVMATLDFGSTEGIAAALAAEGGPVLADVPNFTDLRPTLMTGEVVGRV</sequence>
<dbReference type="EMBL" id="QYBC01000011">
    <property type="protein sequence ID" value="RYB04127.1"/>
    <property type="molecule type" value="Genomic_DNA"/>
</dbReference>
<evidence type="ECO:0000256" key="1">
    <source>
        <dbReference type="SAM" id="MobiDB-lite"/>
    </source>
</evidence>
<dbReference type="InterPro" id="IPR009799">
    <property type="entry name" value="EthD_dom"/>
</dbReference>
<feature type="region of interest" description="Disordered" evidence="1">
    <location>
        <begin position="28"/>
        <end position="71"/>
    </location>
</feature>
<dbReference type="NCBIfam" id="TIGR02118">
    <property type="entry name" value="EthD family reductase"/>
    <property type="match status" value="1"/>
</dbReference>
<keyword evidence="3" id="KW-1185">Reference proteome</keyword>
<organism evidence="2 3">
    <name type="scientific">Lichenibacterium ramalinae</name>
    <dbReference type="NCBI Taxonomy" id="2316527"/>
    <lineage>
        <taxon>Bacteria</taxon>
        <taxon>Pseudomonadati</taxon>
        <taxon>Pseudomonadota</taxon>
        <taxon>Alphaproteobacteria</taxon>
        <taxon>Hyphomicrobiales</taxon>
        <taxon>Lichenihabitantaceae</taxon>
        <taxon>Lichenibacterium</taxon>
    </lineage>
</organism>